<protein>
    <recommendedName>
        <fullName evidence="5">Arsenite methyltransferase</fullName>
        <ecNumber evidence="4">2.1.1.137</ecNumber>
    </recommendedName>
</protein>
<dbReference type="STRING" id="1748243.Tel_15785"/>
<evidence type="ECO:0000256" key="6">
    <source>
        <dbReference type="ARBA" id="ARBA00047941"/>
    </source>
</evidence>
<dbReference type="InterPro" id="IPR029063">
    <property type="entry name" value="SAM-dependent_MTases_sf"/>
</dbReference>
<evidence type="ECO:0000256" key="1">
    <source>
        <dbReference type="ARBA" id="ARBA00022679"/>
    </source>
</evidence>
<keyword evidence="11" id="KW-1185">Reference proteome</keyword>
<dbReference type="InterPro" id="IPR026669">
    <property type="entry name" value="Arsenite_MeTrfase-like"/>
</dbReference>
<organism evidence="10 11">
    <name type="scientific">Candidatus Tenderia electrophaga</name>
    <dbReference type="NCBI Taxonomy" id="1748243"/>
    <lineage>
        <taxon>Bacteria</taxon>
        <taxon>Pseudomonadati</taxon>
        <taxon>Pseudomonadota</taxon>
        <taxon>Gammaproteobacteria</taxon>
        <taxon>Candidatus Tenderiales</taxon>
        <taxon>Candidatus Tenderiaceae</taxon>
        <taxon>Candidatus Tenderia</taxon>
    </lineage>
</organism>
<comment type="catalytic activity">
    <reaction evidence="6">
        <text>arsenic triglutathione + [thioredoxin]-dithiol + S-adenosyl-L-methionine + 2 H2O = methylarsonous acid + [thioredoxin]-disulfide + 3 glutathione + S-adenosyl-L-homocysteine + H(+)</text>
        <dbReference type="Rhea" id="RHEA:69460"/>
        <dbReference type="Rhea" id="RHEA-COMP:10698"/>
        <dbReference type="Rhea" id="RHEA-COMP:10700"/>
        <dbReference type="ChEBI" id="CHEBI:15377"/>
        <dbReference type="ChEBI" id="CHEBI:15378"/>
        <dbReference type="ChEBI" id="CHEBI:17826"/>
        <dbReference type="ChEBI" id="CHEBI:29950"/>
        <dbReference type="ChEBI" id="CHEBI:50058"/>
        <dbReference type="ChEBI" id="CHEBI:57856"/>
        <dbReference type="ChEBI" id="CHEBI:57925"/>
        <dbReference type="ChEBI" id="CHEBI:59789"/>
        <dbReference type="ChEBI" id="CHEBI:183640"/>
        <dbReference type="EC" id="2.1.1.137"/>
    </reaction>
</comment>
<comment type="catalytic activity">
    <reaction evidence="7">
        <text>arsenic triglutathione + 2 [thioredoxin]-dithiol + 2 S-adenosyl-L-methionine + H2O = dimethylarsinous acid + 2 [thioredoxin]-disulfide + 3 glutathione + 2 S-adenosyl-L-homocysteine + 2 H(+)</text>
        <dbReference type="Rhea" id="RHEA:69464"/>
        <dbReference type="Rhea" id="RHEA-COMP:10698"/>
        <dbReference type="Rhea" id="RHEA-COMP:10700"/>
        <dbReference type="ChEBI" id="CHEBI:15377"/>
        <dbReference type="ChEBI" id="CHEBI:15378"/>
        <dbReference type="ChEBI" id="CHEBI:23808"/>
        <dbReference type="ChEBI" id="CHEBI:29950"/>
        <dbReference type="ChEBI" id="CHEBI:50058"/>
        <dbReference type="ChEBI" id="CHEBI:57856"/>
        <dbReference type="ChEBI" id="CHEBI:57925"/>
        <dbReference type="ChEBI" id="CHEBI:59789"/>
        <dbReference type="ChEBI" id="CHEBI:183640"/>
        <dbReference type="EC" id="2.1.1.137"/>
    </reaction>
</comment>
<evidence type="ECO:0000256" key="8">
    <source>
        <dbReference type="ARBA" id="ARBA00048428"/>
    </source>
</evidence>
<dbReference type="PANTHER" id="PTHR43675:SF8">
    <property type="entry name" value="ARSENITE METHYLTRANSFERASE"/>
    <property type="match status" value="1"/>
</dbReference>
<evidence type="ECO:0000256" key="7">
    <source>
        <dbReference type="ARBA" id="ARBA00047943"/>
    </source>
</evidence>
<dbReference type="InterPro" id="IPR025714">
    <property type="entry name" value="Methyltranfer_dom"/>
</dbReference>
<accession>A0A0S2TH60</accession>
<dbReference type="EC" id="2.1.1.137" evidence="4"/>
<dbReference type="Pfam" id="PF13847">
    <property type="entry name" value="Methyltransf_31"/>
    <property type="match status" value="1"/>
</dbReference>
<proteinExistence type="inferred from homology"/>
<comment type="similarity">
    <text evidence="3">Belongs to the methyltransferase superfamily. Arsenite methyltransferase family.</text>
</comment>
<evidence type="ECO:0000313" key="11">
    <source>
        <dbReference type="Proteomes" id="UP000055136"/>
    </source>
</evidence>
<dbReference type="CDD" id="cd02440">
    <property type="entry name" value="AdoMet_MTases"/>
    <property type="match status" value="1"/>
</dbReference>
<dbReference type="PANTHER" id="PTHR43675">
    <property type="entry name" value="ARSENITE METHYLTRANSFERASE"/>
    <property type="match status" value="1"/>
</dbReference>
<evidence type="ECO:0000313" key="10">
    <source>
        <dbReference type="EMBL" id="ALP54491.1"/>
    </source>
</evidence>
<keyword evidence="10" id="KW-0489">Methyltransferase</keyword>
<dbReference type="Proteomes" id="UP000055136">
    <property type="component" value="Chromosome"/>
</dbReference>
<keyword evidence="1" id="KW-0808">Transferase</keyword>
<reference evidence="10" key="1">
    <citation type="submission" date="2015-10" db="EMBL/GenBank/DDBJ databases">
        <title>Description of Candidatus Tenderia electrophaga gen. nov, sp. nov., an Uncultivated Electroautotroph from a Biocathode Enrichment.</title>
        <authorList>
            <person name="Eddie B.J."/>
            <person name="Malanoski A.P."/>
            <person name="Wang Z."/>
            <person name="Hall R.J."/>
            <person name="Oh S.D."/>
            <person name="Heiner C."/>
            <person name="Lin B."/>
            <person name="Strycharz-Glaven S.M."/>
        </authorList>
    </citation>
    <scope>NUCLEOTIDE SEQUENCE [LARGE SCALE GENOMIC DNA]</scope>
    <source>
        <strain evidence="10">NRL1</strain>
    </source>
</reference>
<evidence type="ECO:0000256" key="3">
    <source>
        <dbReference type="ARBA" id="ARBA00034487"/>
    </source>
</evidence>
<name>A0A0S2TH60_9GAMM</name>
<dbReference type="Gene3D" id="3.40.50.150">
    <property type="entry name" value="Vaccinia Virus protein VP39"/>
    <property type="match status" value="1"/>
</dbReference>
<dbReference type="GO" id="GO:0030791">
    <property type="term" value="F:arsenite methyltransferase activity"/>
    <property type="evidence" value="ECO:0007669"/>
    <property type="project" value="UniProtKB-EC"/>
</dbReference>
<sequence length="262" mass="28673">MAIVAPQHFDTDTLRQQVEQTYEQVARRPQGEYHFHRGPEYAVTYLGYDAQELDQLPQESTARFAGVGNPIAIGPIHPGETVLDHACGAGMDLLLAARRVGRDGQAIGVDMTPAMRECAAAAAEMAGLSNIVEIRAGVFENLPLENETVDVVLSNGVLNLAPDKRKVFQEIKRVLKPGGRLHLADVIVQRELSDAARQDPDIWAACIGGALVEPELAQLAQQTGFEDGHIVRRFNCFQGTSAEHKVSKDLFVHSVNFFARKP</sequence>
<evidence type="ECO:0000256" key="4">
    <source>
        <dbReference type="ARBA" id="ARBA00034521"/>
    </source>
</evidence>
<keyword evidence="2" id="KW-0949">S-adenosyl-L-methionine</keyword>
<gene>
    <name evidence="10" type="ORF">Tel_15785</name>
</gene>
<evidence type="ECO:0000256" key="5">
    <source>
        <dbReference type="ARBA" id="ARBA00034545"/>
    </source>
</evidence>
<evidence type="ECO:0000259" key="9">
    <source>
        <dbReference type="Pfam" id="PF13847"/>
    </source>
</evidence>
<evidence type="ECO:0000256" key="2">
    <source>
        <dbReference type="ARBA" id="ARBA00022691"/>
    </source>
</evidence>
<dbReference type="GO" id="GO:0032259">
    <property type="term" value="P:methylation"/>
    <property type="evidence" value="ECO:0007669"/>
    <property type="project" value="UniProtKB-KW"/>
</dbReference>
<feature type="domain" description="Methyltransferase" evidence="9">
    <location>
        <begin position="76"/>
        <end position="221"/>
    </location>
</feature>
<dbReference type="AlphaFoldDB" id="A0A0S2TH60"/>
<dbReference type="EMBL" id="CP013099">
    <property type="protein sequence ID" value="ALP54491.1"/>
    <property type="molecule type" value="Genomic_DNA"/>
</dbReference>
<dbReference type="SUPFAM" id="SSF53335">
    <property type="entry name" value="S-adenosyl-L-methionine-dependent methyltransferases"/>
    <property type="match status" value="1"/>
</dbReference>
<comment type="catalytic activity">
    <reaction evidence="8">
        <text>arsenic triglutathione + 3 [thioredoxin]-dithiol + 3 S-adenosyl-L-methionine = trimethylarsine + 3 [thioredoxin]-disulfide + 3 glutathione + 3 S-adenosyl-L-homocysteine + 3 H(+)</text>
        <dbReference type="Rhea" id="RHEA:69432"/>
        <dbReference type="Rhea" id="RHEA-COMP:10698"/>
        <dbReference type="Rhea" id="RHEA-COMP:10700"/>
        <dbReference type="ChEBI" id="CHEBI:15378"/>
        <dbReference type="ChEBI" id="CHEBI:27130"/>
        <dbReference type="ChEBI" id="CHEBI:29950"/>
        <dbReference type="ChEBI" id="CHEBI:50058"/>
        <dbReference type="ChEBI" id="CHEBI:57856"/>
        <dbReference type="ChEBI" id="CHEBI:57925"/>
        <dbReference type="ChEBI" id="CHEBI:59789"/>
        <dbReference type="ChEBI" id="CHEBI:183640"/>
        <dbReference type="EC" id="2.1.1.137"/>
    </reaction>
</comment>
<dbReference type="KEGG" id="tee:Tel_15785"/>